<reference evidence="2 3" key="1">
    <citation type="submission" date="2020-07" db="EMBL/GenBank/DDBJ databases">
        <title>Sequencing the genomes of 1000 actinobacteria strains.</title>
        <authorList>
            <person name="Klenk H.-P."/>
        </authorList>
    </citation>
    <scope>NUCLEOTIDE SEQUENCE [LARGE SCALE GENOMIC DNA]</scope>
    <source>
        <strain evidence="2 3">DSM 17380</strain>
    </source>
</reference>
<organism evidence="2 3">
    <name type="scientific">Leucobacter aridicollis</name>
    <dbReference type="NCBI Taxonomy" id="283878"/>
    <lineage>
        <taxon>Bacteria</taxon>
        <taxon>Bacillati</taxon>
        <taxon>Actinomycetota</taxon>
        <taxon>Actinomycetes</taxon>
        <taxon>Micrococcales</taxon>
        <taxon>Microbacteriaceae</taxon>
        <taxon>Leucobacter</taxon>
    </lineage>
</organism>
<feature type="transmembrane region" description="Helical" evidence="1">
    <location>
        <begin position="12"/>
        <end position="32"/>
    </location>
</feature>
<evidence type="ECO:0000313" key="3">
    <source>
        <dbReference type="Proteomes" id="UP000586095"/>
    </source>
</evidence>
<keyword evidence="1" id="KW-0812">Transmembrane</keyword>
<keyword evidence="1" id="KW-0472">Membrane</keyword>
<dbReference type="EMBL" id="JACCBD010000001">
    <property type="protein sequence ID" value="NYD27123.1"/>
    <property type="molecule type" value="Genomic_DNA"/>
</dbReference>
<evidence type="ECO:0000256" key="1">
    <source>
        <dbReference type="SAM" id="Phobius"/>
    </source>
</evidence>
<keyword evidence="3" id="KW-1185">Reference proteome</keyword>
<proteinExistence type="predicted"/>
<feature type="transmembrane region" description="Helical" evidence="1">
    <location>
        <begin position="38"/>
        <end position="59"/>
    </location>
</feature>
<accession>A0A852QXL7</accession>
<sequence length="66" mass="7011">MRTPEENWQRSKGVIAGPGVGMLVAIPITLFAGGNWPLGYVMAGGMGAGLIGGAVYDLVRRMRHKK</sequence>
<comment type="caution">
    <text evidence="2">The sequence shown here is derived from an EMBL/GenBank/DDBJ whole genome shotgun (WGS) entry which is preliminary data.</text>
</comment>
<gene>
    <name evidence="2" type="ORF">BJ960_001926</name>
</gene>
<protein>
    <submittedName>
        <fullName evidence="2">Amino acid transporter</fullName>
    </submittedName>
</protein>
<dbReference type="Proteomes" id="UP000586095">
    <property type="component" value="Unassembled WGS sequence"/>
</dbReference>
<dbReference type="AlphaFoldDB" id="A0A852QXL7"/>
<dbReference type="RefSeq" id="WP_185987142.1">
    <property type="nucleotide sequence ID" value="NZ_BAAALZ010000001.1"/>
</dbReference>
<evidence type="ECO:0000313" key="2">
    <source>
        <dbReference type="EMBL" id="NYD27123.1"/>
    </source>
</evidence>
<keyword evidence="1" id="KW-1133">Transmembrane helix</keyword>
<name>A0A852QXL7_9MICO</name>